<sequence>MPFVRADLVPATFAQQVSEYEPEPDIAGADWIRTLPSLVDECVERWGLEIDGPPRHGYVALVLPVRRDGEPAMLKISWPHPEAEHEHLALRAWDGHGAARLLAADPSRWAMLLERLDDSRTLATQPVERSCQVIGELLGRLAIPATPKFERLSAYVADLPEEFAEAREVLPRQLVDRAIALVGELTQDDAVDSRLVHIDLHDENVLAATREPWLAIDPKPLAGDPAFCVAPALWNRWGAAVSGGRAHHELRRRLEIICDAGGIDADRARAWTIVRLVDNASGGGTGPEGHDWATVAVTIIKAMLAP</sequence>
<evidence type="ECO:0000313" key="2">
    <source>
        <dbReference type="Proteomes" id="UP000294257"/>
    </source>
</evidence>
<reference evidence="1 2" key="1">
    <citation type="submission" date="2019-02" db="EMBL/GenBank/DDBJ databases">
        <title>Genomic Encyclopedia of Type Strains, Phase IV (KMG-IV): sequencing the most valuable type-strain genomes for metagenomic binning, comparative biology and taxonomic classification.</title>
        <authorList>
            <person name="Goeker M."/>
        </authorList>
    </citation>
    <scope>NUCLEOTIDE SEQUENCE [LARGE SCALE GENOMIC DNA]</scope>
    <source>
        <strain evidence="1 2">DSM 101727</strain>
    </source>
</reference>
<comment type="caution">
    <text evidence="1">The sequence shown here is derived from an EMBL/GenBank/DDBJ whole genome shotgun (WGS) entry which is preliminary data.</text>
</comment>
<dbReference type="AlphaFoldDB" id="A0A4V2EUJ5"/>
<gene>
    <name evidence="1" type="ORF">EV193_101672</name>
</gene>
<keyword evidence="1" id="KW-0418">Kinase</keyword>
<protein>
    <submittedName>
        <fullName evidence="1">Streptomycin 6-kinase</fullName>
    </submittedName>
</protein>
<dbReference type="GO" id="GO:0016773">
    <property type="term" value="F:phosphotransferase activity, alcohol group as acceptor"/>
    <property type="evidence" value="ECO:0007669"/>
    <property type="project" value="InterPro"/>
</dbReference>
<dbReference type="GO" id="GO:0019748">
    <property type="term" value="P:secondary metabolic process"/>
    <property type="evidence" value="ECO:0007669"/>
    <property type="project" value="InterPro"/>
</dbReference>
<name>A0A4V2EUJ5_9PSEU</name>
<accession>A0A4V2EUJ5</accession>
<dbReference type="EMBL" id="SGWQ01000001">
    <property type="protein sequence ID" value="RZS44793.1"/>
    <property type="molecule type" value="Genomic_DNA"/>
</dbReference>
<proteinExistence type="predicted"/>
<dbReference type="Pfam" id="PF04655">
    <property type="entry name" value="APH_6_hur"/>
    <property type="match status" value="1"/>
</dbReference>
<dbReference type="InterPro" id="IPR011009">
    <property type="entry name" value="Kinase-like_dom_sf"/>
</dbReference>
<dbReference type="InterPro" id="IPR006748">
    <property type="entry name" value="NH2Glyco/OHUrea_AB-resist_kin"/>
</dbReference>
<dbReference type="Proteomes" id="UP000294257">
    <property type="component" value="Unassembled WGS sequence"/>
</dbReference>
<dbReference type="GO" id="GO:0016301">
    <property type="term" value="F:kinase activity"/>
    <property type="evidence" value="ECO:0007669"/>
    <property type="project" value="UniProtKB-KW"/>
</dbReference>
<keyword evidence="2" id="KW-1185">Reference proteome</keyword>
<organism evidence="1 2">
    <name type="scientific">Herbihabitans rhizosphaerae</name>
    <dbReference type="NCBI Taxonomy" id="1872711"/>
    <lineage>
        <taxon>Bacteria</taxon>
        <taxon>Bacillati</taxon>
        <taxon>Actinomycetota</taxon>
        <taxon>Actinomycetes</taxon>
        <taxon>Pseudonocardiales</taxon>
        <taxon>Pseudonocardiaceae</taxon>
        <taxon>Herbihabitans</taxon>
    </lineage>
</organism>
<keyword evidence="1" id="KW-0808">Transferase</keyword>
<evidence type="ECO:0000313" key="1">
    <source>
        <dbReference type="EMBL" id="RZS44793.1"/>
    </source>
</evidence>
<dbReference type="SUPFAM" id="SSF56112">
    <property type="entry name" value="Protein kinase-like (PK-like)"/>
    <property type="match status" value="1"/>
</dbReference>